<dbReference type="NCBIfam" id="NF037970">
    <property type="entry name" value="vanZ_1"/>
    <property type="match status" value="1"/>
</dbReference>
<keyword evidence="1" id="KW-0812">Transmembrane</keyword>
<name>A0A069RD10_PEPLI</name>
<dbReference type="PIRSF" id="PIRSF019083">
    <property type="entry name" value="UCP019083_VanZ"/>
    <property type="match status" value="1"/>
</dbReference>
<dbReference type="eggNOG" id="COG5652">
    <property type="taxonomic scope" value="Bacteria"/>
</dbReference>
<evidence type="ECO:0000313" key="3">
    <source>
        <dbReference type="EMBL" id="KDR94633.1"/>
    </source>
</evidence>
<gene>
    <name evidence="3" type="ORF">CLIT_14c00940</name>
</gene>
<dbReference type="EMBL" id="JJMM01000014">
    <property type="protein sequence ID" value="KDR94633.1"/>
    <property type="molecule type" value="Genomic_DNA"/>
</dbReference>
<keyword evidence="1" id="KW-0472">Membrane</keyword>
<accession>A0A069RD10</accession>
<dbReference type="RefSeq" id="WP_074210116.1">
    <property type="nucleotide sequence ID" value="NZ_FSRH01000015.1"/>
</dbReference>
<dbReference type="InterPro" id="IPR006976">
    <property type="entry name" value="VanZ-like"/>
</dbReference>
<dbReference type="InterPro" id="IPR016747">
    <property type="entry name" value="Phosphotransbutyrylase"/>
</dbReference>
<evidence type="ECO:0000259" key="2">
    <source>
        <dbReference type="Pfam" id="PF04892"/>
    </source>
</evidence>
<feature type="transmembrane region" description="Helical" evidence="1">
    <location>
        <begin position="12"/>
        <end position="29"/>
    </location>
</feature>
<protein>
    <submittedName>
        <fullName evidence="3">VanZ family protein</fullName>
    </submittedName>
</protein>
<dbReference type="AlphaFoldDB" id="A0A069RD10"/>
<organism evidence="3 4">
    <name type="scientific">Peptoclostridium litorale DSM 5388</name>
    <dbReference type="NCBI Taxonomy" id="1121324"/>
    <lineage>
        <taxon>Bacteria</taxon>
        <taxon>Bacillati</taxon>
        <taxon>Bacillota</taxon>
        <taxon>Clostridia</taxon>
        <taxon>Peptostreptococcales</taxon>
        <taxon>Peptoclostridiaceae</taxon>
        <taxon>Peptoclostridium</taxon>
    </lineage>
</organism>
<feature type="transmembrane region" description="Helical" evidence="1">
    <location>
        <begin position="69"/>
        <end position="86"/>
    </location>
</feature>
<evidence type="ECO:0000256" key="1">
    <source>
        <dbReference type="SAM" id="Phobius"/>
    </source>
</evidence>
<dbReference type="STRING" id="1121324.CLIT_14c00940"/>
<feature type="transmembrane region" description="Helical" evidence="1">
    <location>
        <begin position="129"/>
        <end position="149"/>
    </location>
</feature>
<dbReference type="Pfam" id="PF04892">
    <property type="entry name" value="VanZ"/>
    <property type="match status" value="1"/>
</dbReference>
<feature type="domain" description="VanZ-like" evidence="2">
    <location>
        <begin position="16"/>
        <end position="143"/>
    </location>
</feature>
<keyword evidence="1" id="KW-1133">Transmembrane helix</keyword>
<keyword evidence="4" id="KW-1185">Reference proteome</keyword>
<dbReference type="Proteomes" id="UP000027946">
    <property type="component" value="Unassembled WGS sequence"/>
</dbReference>
<comment type="caution">
    <text evidence="3">The sequence shown here is derived from an EMBL/GenBank/DDBJ whole genome shotgun (WGS) entry which is preliminary data.</text>
</comment>
<feature type="transmembrane region" description="Helical" evidence="1">
    <location>
        <begin position="93"/>
        <end position="109"/>
    </location>
</feature>
<sequence>MVRIKRKSAAMAAWGIVIAWMAFIFTLSSQPAQQSDELSKGVTEVVAQAVEKVAPGAELEVSNHIIRKNAHFFSYMFLGILSAYAFRKSGMNVIGASAFAVLLCVAYAGSDELHQMFVAGRGPGLRDVLIDSAGAGAGILMSMAVFALAGRRGRRRIGAEMVGFFKKG</sequence>
<evidence type="ECO:0000313" key="4">
    <source>
        <dbReference type="Proteomes" id="UP000027946"/>
    </source>
</evidence>
<proteinExistence type="predicted"/>
<reference evidence="3 4" key="1">
    <citation type="submission" date="2014-03" db="EMBL/GenBank/DDBJ databases">
        <title>Genome sequence of Clostridium litorale W6, DSM 5388.</title>
        <authorList>
            <person name="Poehlein A."/>
            <person name="Jagirdar A."/>
            <person name="Khonsari B."/>
            <person name="Chibani C.M."/>
            <person name="Gutierrez Gutierrez D.A."/>
            <person name="Davydova E."/>
            <person name="Alghaithi H.S."/>
            <person name="Nair K.P."/>
            <person name="Dhamotharan K."/>
            <person name="Chandran L."/>
            <person name="G W."/>
            <person name="Daniel R."/>
        </authorList>
    </citation>
    <scope>NUCLEOTIDE SEQUENCE [LARGE SCALE GENOMIC DNA]</scope>
    <source>
        <strain evidence="3 4">W6</strain>
    </source>
</reference>